<evidence type="ECO:0000313" key="2">
    <source>
        <dbReference type="EMBL" id="VDM60927.1"/>
    </source>
</evidence>
<sequence>MAAAAGRGKGFAESEWGPAGSALPGTPRPLGPCQMALRCARERAPSLMEAPLFATATVTSTAGLASAGLPSAAPTSNAHPNPPRHITATPHRHLFAAAATAGAELLGNNCWTSEETWHNVYSWINNAQVRASIEQCLIVVVH</sequence>
<evidence type="ECO:0000256" key="1">
    <source>
        <dbReference type="SAM" id="MobiDB-lite"/>
    </source>
</evidence>
<name>A0A0R3PU17_ANGCS</name>
<evidence type="ECO:0000313" key="3">
    <source>
        <dbReference type="Proteomes" id="UP000267027"/>
    </source>
</evidence>
<organism evidence="4">
    <name type="scientific">Angiostrongylus costaricensis</name>
    <name type="common">Nematode worm</name>
    <dbReference type="NCBI Taxonomy" id="334426"/>
    <lineage>
        <taxon>Eukaryota</taxon>
        <taxon>Metazoa</taxon>
        <taxon>Ecdysozoa</taxon>
        <taxon>Nematoda</taxon>
        <taxon>Chromadorea</taxon>
        <taxon>Rhabditida</taxon>
        <taxon>Rhabditina</taxon>
        <taxon>Rhabditomorpha</taxon>
        <taxon>Strongyloidea</taxon>
        <taxon>Metastrongylidae</taxon>
        <taxon>Angiostrongylus</taxon>
    </lineage>
</organism>
<reference evidence="4" key="1">
    <citation type="submission" date="2017-02" db="UniProtKB">
        <authorList>
            <consortium name="WormBaseParasite"/>
        </authorList>
    </citation>
    <scope>IDENTIFICATION</scope>
</reference>
<reference evidence="2 3" key="2">
    <citation type="submission" date="2018-11" db="EMBL/GenBank/DDBJ databases">
        <authorList>
            <consortium name="Pathogen Informatics"/>
        </authorList>
    </citation>
    <scope>NUCLEOTIDE SEQUENCE [LARGE SCALE GENOMIC DNA]</scope>
    <source>
        <strain evidence="2 3">Costa Rica</strain>
    </source>
</reference>
<protein>
    <submittedName>
        <fullName evidence="2 4">Uncharacterized protein</fullName>
    </submittedName>
</protein>
<feature type="region of interest" description="Disordered" evidence="1">
    <location>
        <begin position="1"/>
        <end position="27"/>
    </location>
</feature>
<dbReference type="OrthoDB" id="10610902at2759"/>
<dbReference type="WBParaSite" id="ACOC_0000934101-mRNA-1">
    <property type="protein sequence ID" value="ACOC_0000934101-mRNA-1"/>
    <property type="gene ID" value="ACOC_0000934101"/>
</dbReference>
<accession>A0A0R3PU17</accession>
<proteinExistence type="predicted"/>
<gene>
    <name evidence="2" type="ORF">ACOC_LOCUS9342</name>
</gene>
<evidence type="ECO:0000313" key="4">
    <source>
        <dbReference type="WBParaSite" id="ACOC_0000934101-mRNA-1"/>
    </source>
</evidence>
<dbReference type="Proteomes" id="UP000267027">
    <property type="component" value="Unassembled WGS sequence"/>
</dbReference>
<keyword evidence="3" id="KW-1185">Reference proteome</keyword>
<dbReference type="EMBL" id="UYYA01004282">
    <property type="protein sequence ID" value="VDM60927.1"/>
    <property type="molecule type" value="Genomic_DNA"/>
</dbReference>
<dbReference type="AlphaFoldDB" id="A0A0R3PU17"/>